<protein>
    <submittedName>
        <fullName evidence="2">Aklaviketone reductase</fullName>
    </submittedName>
</protein>
<reference evidence="3" key="1">
    <citation type="journal article" date="2019" name="Int. J. Syst. Evol. Microbiol.">
        <title>The Global Catalogue of Microorganisms (GCM) 10K type strain sequencing project: providing services to taxonomists for standard genome sequencing and annotation.</title>
        <authorList>
            <consortium name="The Broad Institute Genomics Platform"/>
            <consortium name="The Broad Institute Genome Sequencing Center for Infectious Disease"/>
            <person name="Wu L."/>
            <person name="Ma J."/>
        </authorList>
    </citation>
    <scope>NUCLEOTIDE SEQUENCE [LARGE SCALE GENOMIC DNA]</scope>
    <source>
        <strain evidence="3">CGMCC 1.15905</strain>
    </source>
</reference>
<name>A0ABQ1HD80_9GAMM</name>
<accession>A0ABQ1HD80</accession>
<sequence>MLDAAGEAGAAIVSALLASGRPVIAAAASAHALAELPTPPPGAPDLLRVQGSTHTETAGAALANAVRLLRRPPGAVVALLGGELMPGRLLDQDTRFLREALDAGVFPHLVAARHLLPLLSESPFASHYLVVGGPAADMPWAGYGHASVASAALRMFSRALREETLGTPVRVQQLSVCAPLRTRQRGNAACPDWPEPSELGLQVVELLASPGTEPVVRFDRRQALSRSSPSPDLQSENSP</sequence>
<dbReference type="Proteomes" id="UP000623419">
    <property type="component" value="Unassembled WGS sequence"/>
</dbReference>
<gene>
    <name evidence="2" type="primary">dauE</name>
    <name evidence="2" type="ORF">GCM10011521_07680</name>
</gene>
<organism evidence="2 3">
    <name type="scientific">Arenimonas soli</name>
    <dbReference type="NCBI Taxonomy" id="2269504"/>
    <lineage>
        <taxon>Bacteria</taxon>
        <taxon>Pseudomonadati</taxon>
        <taxon>Pseudomonadota</taxon>
        <taxon>Gammaproteobacteria</taxon>
        <taxon>Lysobacterales</taxon>
        <taxon>Lysobacteraceae</taxon>
        <taxon>Arenimonas</taxon>
    </lineage>
</organism>
<comment type="caution">
    <text evidence="2">The sequence shown here is derived from an EMBL/GenBank/DDBJ whole genome shotgun (WGS) entry which is preliminary data.</text>
</comment>
<dbReference type="SUPFAM" id="SSF51735">
    <property type="entry name" value="NAD(P)-binding Rossmann-fold domains"/>
    <property type="match status" value="1"/>
</dbReference>
<evidence type="ECO:0000256" key="1">
    <source>
        <dbReference type="SAM" id="MobiDB-lite"/>
    </source>
</evidence>
<keyword evidence="3" id="KW-1185">Reference proteome</keyword>
<feature type="compositionally biased region" description="Polar residues" evidence="1">
    <location>
        <begin position="224"/>
        <end position="239"/>
    </location>
</feature>
<dbReference type="RefSeq" id="WP_188661503.1">
    <property type="nucleotide sequence ID" value="NZ_BMKC01000001.1"/>
</dbReference>
<dbReference type="EMBL" id="BMKC01000001">
    <property type="protein sequence ID" value="GGA71995.1"/>
    <property type="molecule type" value="Genomic_DNA"/>
</dbReference>
<evidence type="ECO:0000313" key="3">
    <source>
        <dbReference type="Proteomes" id="UP000623419"/>
    </source>
</evidence>
<feature type="region of interest" description="Disordered" evidence="1">
    <location>
        <begin position="220"/>
        <end position="239"/>
    </location>
</feature>
<proteinExistence type="predicted"/>
<evidence type="ECO:0000313" key="2">
    <source>
        <dbReference type="EMBL" id="GGA71995.1"/>
    </source>
</evidence>
<dbReference type="InterPro" id="IPR036291">
    <property type="entry name" value="NAD(P)-bd_dom_sf"/>
</dbReference>
<dbReference type="Gene3D" id="3.40.50.720">
    <property type="entry name" value="NAD(P)-binding Rossmann-like Domain"/>
    <property type="match status" value="1"/>
</dbReference>